<keyword evidence="2" id="KW-1185">Reference proteome</keyword>
<evidence type="ECO:0000313" key="2">
    <source>
        <dbReference type="Proteomes" id="UP000193200"/>
    </source>
</evidence>
<dbReference type="SUPFAM" id="SSF53335">
    <property type="entry name" value="S-adenosyl-L-methionine-dependent methyltransferases"/>
    <property type="match status" value="1"/>
</dbReference>
<organism evidence="1 2">
    <name type="scientific">Oceanibacterium hippocampi</name>
    <dbReference type="NCBI Taxonomy" id="745714"/>
    <lineage>
        <taxon>Bacteria</taxon>
        <taxon>Pseudomonadati</taxon>
        <taxon>Pseudomonadota</taxon>
        <taxon>Alphaproteobacteria</taxon>
        <taxon>Sneathiellales</taxon>
        <taxon>Sneathiellaceae</taxon>
        <taxon>Oceanibacterium</taxon>
    </lineage>
</organism>
<dbReference type="EMBL" id="FWFR01000001">
    <property type="protein sequence ID" value="SLN49556.1"/>
    <property type="molecule type" value="Genomic_DNA"/>
</dbReference>
<proteinExistence type="predicted"/>
<sequence length="207" mass="21909">MSGANETDRRHAPATLRNREAILEVLARTLPANGTVLEIGSGSGEHAVYFAPRLPGLVWQPSNPDPALNASVAAWIAEQPADNLRPPILLDAAAPQWPAETAGLAAVFAANVIHIAPWRVCEGIMAGAGRQLREGGLVVLYGPYRRDGRHTAESNARFDASLRAQDAEWGVRDLADVTAAARAAGLVPEADIAMPANNSIVVFRKAS</sequence>
<accession>A0A1Y5SYN8</accession>
<dbReference type="OrthoDB" id="5525831at2"/>
<evidence type="ECO:0000313" key="1">
    <source>
        <dbReference type="EMBL" id="SLN49556.1"/>
    </source>
</evidence>
<dbReference type="InterPro" id="IPR010342">
    <property type="entry name" value="DUF938"/>
</dbReference>
<gene>
    <name evidence="1" type="ORF">OCH7691_02168</name>
</gene>
<dbReference type="Gene3D" id="3.40.50.150">
    <property type="entry name" value="Vaccinia Virus protein VP39"/>
    <property type="match status" value="1"/>
</dbReference>
<reference evidence="1 2" key="1">
    <citation type="submission" date="2017-03" db="EMBL/GenBank/DDBJ databases">
        <authorList>
            <person name="Afonso C.L."/>
            <person name="Miller P.J."/>
            <person name="Scott M.A."/>
            <person name="Spackman E."/>
            <person name="Goraichik I."/>
            <person name="Dimitrov K.M."/>
            <person name="Suarez D.L."/>
            <person name="Swayne D.E."/>
        </authorList>
    </citation>
    <scope>NUCLEOTIDE SEQUENCE [LARGE SCALE GENOMIC DNA]</scope>
    <source>
        <strain evidence="1 2">CECT 7691</strain>
    </source>
</reference>
<dbReference type="Pfam" id="PF06080">
    <property type="entry name" value="DUF938"/>
    <property type="match status" value="1"/>
</dbReference>
<dbReference type="InParanoid" id="A0A1Y5SYN8"/>
<dbReference type="InterPro" id="IPR029063">
    <property type="entry name" value="SAM-dependent_MTases_sf"/>
</dbReference>
<name>A0A1Y5SYN8_9PROT</name>
<dbReference type="AlphaFoldDB" id="A0A1Y5SYN8"/>
<evidence type="ECO:0008006" key="3">
    <source>
        <dbReference type="Google" id="ProtNLM"/>
    </source>
</evidence>
<dbReference type="RefSeq" id="WP_085883359.1">
    <property type="nucleotide sequence ID" value="NZ_FWFR01000001.1"/>
</dbReference>
<protein>
    <recommendedName>
        <fullName evidence="3">SAM-dependent methyltransferase</fullName>
    </recommendedName>
</protein>
<dbReference type="Proteomes" id="UP000193200">
    <property type="component" value="Unassembled WGS sequence"/>
</dbReference>
<dbReference type="PANTHER" id="PTHR20974">
    <property type="entry name" value="UPF0585 PROTEIN CG18661"/>
    <property type="match status" value="1"/>
</dbReference>
<dbReference type="PANTHER" id="PTHR20974:SF0">
    <property type="entry name" value="UPF0585 PROTEIN CG18661"/>
    <property type="match status" value="1"/>
</dbReference>